<gene>
    <name evidence="1" type="ORF">H6F99_04055</name>
</gene>
<evidence type="ECO:0000313" key="2">
    <source>
        <dbReference type="Proteomes" id="UP000606721"/>
    </source>
</evidence>
<accession>A0ABR8BRG1</accession>
<dbReference type="Proteomes" id="UP000606721">
    <property type="component" value="Unassembled WGS sequence"/>
</dbReference>
<evidence type="ECO:0000313" key="1">
    <source>
        <dbReference type="EMBL" id="MBD2277524.1"/>
    </source>
</evidence>
<proteinExistence type="predicted"/>
<keyword evidence="2" id="KW-1185">Reference proteome</keyword>
<comment type="caution">
    <text evidence="1">The sequence shown here is derived from an EMBL/GenBank/DDBJ whole genome shotgun (WGS) entry which is preliminary data.</text>
</comment>
<dbReference type="EMBL" id="JACJQT010000007">
    <property type="protein sequence ID" value="MBD2277524.1"/>
    <property type="molecule type" value="Genomic_DNA"/>
</dbReference>
<sequence>MRAMLIVLQHLSPNFKSVMKELLERRTRITLTKCCCKIYLQNKNTHIREELMVEQKINCAEACVNGCVLGDQCPNIEYRESASKFIEETSLDKMLEIAEERLRKKMTEPPKWVFPEDS</sequence>
<evidence type="ECO:0008006" key="3">
    <source>
        <dbReference type="Google" id="ProtNLM"/>
    </source>
</evidence>
<name>A0ABR8BRG1_APHFL</name>
<reference evidence="1 2" key="1">
    <citation type="journal article" date="2020" name="ISME J.">
        <title>Comparative genomics reveals insights into cyanobacterial evolution and habitat adaptation.</title>
        <authorList>
            <person name="Chen M.Y."/>
            <person name="Teng W.K."/>
            <person name="Zhao L."/>
            <person name="Hu C.X."/>
            <person name="Zhou Y.K."/>
            <person name="Han B.P."/>
            <person name="Song L.R."/>
            <person name="Shu W.S."/>
        </authorList>
    </citation>
    <scope>NUCLEOTIDE SEQUENCE [LARGE SCALE GENOMIC DNA]</scope>
    <source>
        <strain evidence="1 2">FACHB-1040</strain>
    </source>
</reference>
<protein>
    <recommendedName>
        <fullName evidence="3">Ferredoxin</fullName>
    </recommendedName>
</protein>
<organism evidence="1 2">
    <name type="scientific">Aphanizomenon flos-aquae FACHB-1040</name>
    <dbReference type="NCBI Taxonomy" id="2692887"/>
    <lineage>
        <taxon>Bacteria</taxon>
        <taxon>Bacillati</taxon>
        <taxon>Cyanobacteriota</taxon>
        <taxon>Cyanophyceae</taxon>
        <taxon>Nostocales</taxon>
        <taxon>Aphanizomenonaceae</taxon>
        <taxon>Aphanizomenon</taxon>
    </lineage>
</organism>